<evidence type="ECO:0000259" key="3">
    <source>
        <dbReference type="PROSITE" id="PS51747"/>
    </source>
</evidence>
<dbReference type="GO" id="GO:0002100">
    <property type="term" value="P:tRNA wobble adenosine to inosine editing"/>
    <property type="evidence" value="ECO:0007669"/>
    <property type="project" value="TreeGrafter"/>
</dbReference>
<reference evidence="4 5" key="2">
    <citation type="journal article" date="2018" name="Proc. Natl. Acad. Sci.">
        <title>RNAi is a critical determinant of centromere evolution in closely related fungi.</title>
        <authorList>
            <person name="Yadav V."/>
            <person name="Sun S."/>
            <person name="Billmyre R.B."/>
            <person name="Thimmappa B.C."/>
            <person name="Shea T."/>
            <person name="Lintner R."/>
            <person name="Bakkeren G."/>
            <person name="Cuomo C.A."/>
            <person name="Heitman J."/>
            <person name="Sanyal K."/>
        </authorList>
    </citation>
    <scope>NUCLEOTIDE SEQUENCE [LARGE SCALE GENOMIC DNA]</scope>
    <source>
        <strain evidence="4 5">R265</strain>
    </source>
</reference>
<dbReference type="HOGENOM" id="CLU_025810_0_0_1"/>
<dbReference type="GO" id="GO:0008270">
    <property type="term" value="F:zinc ion binding"/>
    <property type="evidence" value="ECO:0007669"/>
    <property type="project" value="InterPro"/>
</dbReference>
<dbReference type="PROSITE" id="PS51747">
    <property type="entry name" value="CYT_DCMP_DEAMINASES_2"/>
    <property type="match status" value="1"/>
</dbReference>
<dbReference type="SUPFAM" id="SSF53927">
    <property type="entry name" value="Cytidine deaminase-like"/>
    <property type="match status" value="1"/>
</dbReference>
<dbReference type="FunFam" id="3.40.140.10:FF:000074">
    <property type="entry name" value="Unplaced genomic scaffold supercont1.13, whole genome shotgun sequence"/>
    <property type="match status" value="1"/>
</dbReference>
<name>A0A095DDC1_CRYD2</name>
<feature type="domain" description="CMP/dCMP-type deaminase" evidence="3">
    <location>
        <begin position="35"/>
        <end position="164"/>
    </location>
</feature>
<protein>
    <recommendedName>
        <fullName evidence="3">CMP/dCMP-type deaminase domain-containing protein</fullName>
    </recommendedName>
</protein>
<dbReference type="Pfam" id="PF00383">
    <property type="entry name" value="dCMP_cyt_deam_1"/>
    <property type="match status" value="1"/>
</dbReference>
<keyword evidence="5" id="KW-1185">Reference proteome</keyword>
<keyword evidence="1" id="KW-0479">Metal-binding</keyword>
<dbReference type="Gene3D" id="3.40.140.10">
    <property type="entry name" value="Cytidine Deaminase, domain 2"/>
    <property type="match status" value="1"/>
</dbReference>
<sequence>MFIQAILGASVTAMAGLYALKSGANPANSDNVPYEVDLHWMRKSIEVMPPCHFNAYGSVIVNASNNELLCSGYNSQREIGDPTEHGEINAIRNCVKKYTELGWTPAQITEIWPQSWIYTTAEPCPMCGSTILQSGFKRVVYGTSSPNLVGMGWTEYLVSVRNTWLRKAALIQPGFGGGRPVTQVVGHVGNNETDPRLAWQFNLNYPCPEGCHRHGEEHVCKPVA</sequence>
<dbReference type="PANTHER" id="PTHR11079:SF203">
    <property type="entry name" value="CMP_DCMP-TYPE DEAMINASE DOMAIN-CONTAINING PROTEIN"/>
    <property type="match status" value="1"/>
</dbReference>
<dbReference type="GeneID" id="88180893"/>
<dbReference type="STRING" id="294750.A0A095DDC1"/>
<dbReference type="OMA" id="QGWGQIR"/>
<dbReference type="PANTHER" id="PTHR11079">
    <property type="entry name" value="CYTOSINE DEAMINASE FAMILY MEMBER"/>
    <property type="match status" value="1"/>
</dbReference>
<evidence type="ECO:0000256" key="1">
    <source>
        <dbReference type="ARBA" id="ARBA00022723"/>
    </source>
</evidence>
<dbReference type="PROSITE" id="PS00903">
    <property type="entry name" value="CYT_DCMP_DEAMINASES_1"/>
    <property type="match status" value="1"/>
</dbReference>
<dbReference type="RefSeq" id="XP_062884573.1">
    <property type="nucleotide sequence ID" value="XM_063028618.1"/>
</dbReference>
<evidence type="ECO:0000313" key="4">
    <source>
        <dbReference type="EMBL" id="KGB78856.1"/>
    </source>
</evidence>
<dbReference type="Proteomes" id="UP000029445">
    <property type="component" value="Chromosome 2"/>
</dbReference>
<evidence type="ECO:0000256" key="2">
    <source>
        <dbReference type="ARBA" id="ARBA00022833"/>
    </source>
</evidence>
<dbReference type="VEuPathDB" id="FungiDB:CNBG_4694"/>
<reference evidence="4 5" key="1">
    <citation type="journal article" date="2011" name="MBio">
        <title>Genome variation in Cryptococcus gattii, an emerging pathogen of immunocompetent hosts.</title>
        <authorList>
            <person name="D'Souza C.A."/>
            <person name="Kronstad J.W."/>
            <person name="Taylor G."/>
            <person name="Warren R."/>
            <person name="Yuen M."/>
            <person name="Hu G."/>
            <person name="Jung W.H."/>
            <person name="Sham A."/>
            <person name="Kidd S.E."/>
            <person name="Tangen K."/>
            <person name="Lee N."/>
            <person name="Zeilmaker T."/>
            <person name="Sawkins J."/>
            <person name="McVicker G."/>
            <person name="Shah S."/>
            <person name="Gnerre S."/>
            <person name="Griggs A."/>
            <person name="Zeng Q."/>
            <person name="Bartlett K."/>
            <person name="Li W."/>
            <person name="Wang X."/>
            <person name="Heitman J."/>
            <person name="Stajich J.E."/>
            <person name="Fraser J.A."/>
            <person name="Meyer W."/>
            <person name="Carter D."/>
            <person name="Schein J."/>
            <person name="Krzywinski M."/>
            <person name="Kwon-Chung K.J."/>
            <person name="Varma A."/>
            <person name="Wang J."/>
            <person name="Brunham R."/>
            <person name="Fyfe M."/>
            <person name="Ouellette B.F."/>
            <person name="Siddiqui A."/>
            <person name="Marra M."/>
            <person name="Jones S."/>
            <person name="Holt R."/>
            <person name="Birren B.W."/>
            <person name="Galagan J.E."/>
            <person name="Cuomo C.A."/>
        </authorList>
    </citation>
    <scope>NUCLEOTIDE SEQUENCE [LARGE SCALE GENOMIC DNA]</scope>
    <source>
        <strain evidence="4 5">R265</strain>
    </source>
</reference>
<dbReference type="CDD" id="cd01285">
    <property type="entry name" value="nucleoside_deaminase"/>
    <property type="match status" value="1"/>
</dbReference>
<dbReference type="InterPro" id="IPR016192">
    <property type="entry name" value="APOBEC/CMP_deaminase_Zn-bd"/>
</dbReference>
<evidence type="ECO:0000313" key="5">
    <source>
        <dbReference type="Proteomes" id="UP000029445"/>
    </source>
</evidence>
<gene>
    <name evidence="4" type="ORF">CNBG_4694</name>
</gene>
<keyword evidence="2" id="KW-0862">Zinc</keyword>
<dbReference type="OrthoDB" id="408702at2759"/>
<proteinExistence type="predicted"/>
<dbReference type="EMBL" id="CP025760">
    <property type="protein sequence ID" value="KGB78856.1"/>
    <property type="molecule type" value="Genomic_DNA"/>
</dbReference>
<dbReference type="InterPro" id="IPR016193">
    <property type="entry name" value="Cytidine_deaminase-like"/>
</dbReference>
<dbReference type="InterPro" id="IPR002125">
    <property type="entry name" value="CMP_dCMP_dom"/>
</dbReference>
<organism evidence="4 5">
    <name type="scientific">Cryptococcus deuterogattii (strain R265)</name>
    <name type="common">Cryptococcus gattii VGII (strain R265)</name>
    <dbReference type="NCBI Taxonomy" id="294750"/>
    <lineage>
        <taxon>Eukaryota</taxon>
        <taxon>Fungi</taxon>
        <taxon>Dikarya</taxon>
        <taxon>Basidiomycota</taxon>
        <taxon>Agaricomycotina</taxon>
        <taxon>Tremellomycetes</taxon>
        <taxon>Tremellales</taxon>
        <taxon>Cryptococcaceae</taxon>
        <taxon>Cryptococcus</taxon>
        <taxon>Cryptococcus gattii species complex</taxon>
    </lineage>
</organism>
<dbReference type="AlphaFoldDB" id="A0A095DDC1"/>
<dbReference type="GO" id="GO:0052717">
    <property type="term" value="F:tRNA-specific adenosine-34 deaminase activity"/>
    <property type="evidence" value="ECO:0007669"/>
    <property type="project" value="TreeGrafter"/>
</dbReference>
<dbReference type="KEGG" id="cdeu:CNBG_4694"/>
<accession>A0A095DDC1</accession>